<evidence type="ECO:0000256" key="1">
    <source>
        <dbReference type="SAM" id="MobiDB-lite"/>
    </source>
</evidence>
<keyword evidence="4" id="KW-1185">Reference proteome</keyword>
<dbReference type="GO" id="GO:0030907">
    <property type="term" value="C:MBF transcription complex"/>
    <property type="evidence" value="ECO:0007669"/>
    <property type="project" value="TreeGrafter"/>
</dbReference>
<feature type="region of interest" description="Disordered" evidence="1">
    <location>
        <begin position="139"/>
        <end position="186"/>
    </location>
</feature>
<feature type="compositionally biased region" description="Low complexity" evidence="1">
    <location>
        <begin position="88"/>
        <end position="98"/>
    </location>
</feature>
<feature type="domain" description="HTH APSES-type" evidence="2">
    <location>
        <begin position="1"/>
        <end position="62"/>
    </location>
</feature>
<sequence>MIDSQPDLAPVIRRVRGGYLKIQGTWMPYEVALRLSRRVAWTIRDDLIPLFGPTFPSTCLSPDQPGYGQVVASGPNRRRTRRNAAAIANANAPREAQASWTVVTPSDPGHSRQPSSSQYLHTAFYPPNRDVVHYQQQNYQPQAPASYSPRSPDSPASPISTSRSSVRYSPYSTHAPHPARRLPSEARSNLSLDIPSLSLRDSNQPSSASVQGLEHINLPPIQAPPDGGHSRSPYALPPISAMEDLRGLDANDSAAVLRRLRSDEPPPPEPTHHAEVWRRRSFSSRPHRLPEDMASPHSHPALVRTSRSYPDHLRRSRTPSEGDGDYHRRRVDGLSLSAPSEASYDGASTCDPSPISPATPSSSRDHHGPAPVPPGKDYTRAHAHGLAVPVLDAWTRTPPQHLHHRHEEIRDNPARRRLSDADGETHPHRPW</sequence>
<dbReference type="GO" id="GO:0033309">
    <property type="term" value="C:SBF transcription complex"/>
    <property type="evidence" value="ECO:0007669"/>
    <property type="project" value="TreeGrafter"/>
</dbReference>
<evidence type="ECO:0000313" key="4">
    <source>
        <dbReference type="Proteomes" id="UP000717328"/>
    </source>
</evidence>
<dbReference type="SUPFAM" id="SSF54616">
    <property type="entry name" value="DNA-binding domain of Mlu1-box binding protein MBP1"/>
    <property type="match status" value="1"/>
</dbReference>
<reference evidence="3" key="2">
    <citation type="submission" date="2021-10" db="EMBL/GenBank/DDBJ databases">
        <title>Phylogenomics reveals ancestral predisposition of the termite-cultivated fungus Termitomyces towards a domesticated lifestyle.</title>
        <authorList>
            <person name="Auxier B."/>
            <person name="Grum-Grzhimaylo A."/>
            <person name="Cardenas M.E."/>
            <person name="Lodge J.D."/>
            <person name="Laessoe T."/>
            <person name="Pedersen O."/>
            <person name="Smith M.E."/>
            <person name="Kuyper T.W."/>
            <person name="Franco-Molano E.A."/>
            <person name="Baroni T.J."/>
            <person name="Aanen D.K."/>
        </authorList>
    </citation>
    <scope>NUCLEOTIDE SEQUENCE</scope>
    <source>
        <strain evidence="3">D49</strain>
    </source>
</reference>
<dbReference type="PANTHER" id="PTHR43828">
    <property type="entry name" value="ASPARAGINASE"/>
    <property type="match status" value="1"/>
</dbReference>
<dbReference type="InterPro" id="IPR036887">
    <property type="entry name" value="HTH_APSES_sf"/>
</dbReference>
<name>A0A9P7KK52_9AGAR</name>
<dbReference type="AlphaFoldDB" id="A0A9P7KK52"/>
<feature type="compositionally biased region" description="Low complexity" evidence="1">
    <location>
        <begin position="154"/>
        <end position="173"/>
    </location>
</feature>
<gene>
    <name evidence="3" type="ORF">H0H81_003841</name>
</gene>
<feature type="compositionally biased region" description="Basic and acidic residues" evidence="1">
    <location>
        <begin position="309"/>
        <end position="326"/>
    </location>
</feature>
<dbReference type="GO" id="GO:0003677">
    <property type="term" value="F:DNA binding"/>
    <property type="evidence" value="ECO:0007669"/>
    <property type="project" value="InterPro"/>
</dbReference>
<dbReference type="Gene3D" id="3.10.260.10">
    <property type="entry name" value="Transcription regulator HTH, APSES-type DNA-binding domain"/>
    <property type="match status" value="1"/>
</dbReference>
<feature type="compositionally biased region" description="Basic and acidic residues" evidence="1">
    <location>
        <begin position="405"/>
        <end position="431"/>
    </location>
</feature>
<feature type="region of interest" description="Disordered" evidence="1">
    <location>
        <begin position="217"/>
        <end position="237"/>
    </location>
</feature>
<feature type="compositionally biased region" description="Low complexity" evidence="1">
    <location>
        <begin position="352"/>
        <end position="362"/>
    </location>
</feature>
<dbReference type="InterPro" id="IPR051642">
    <property type="entry name" value="SWI6-like"/>
</dbReference>
<feature type="compositionally biased region" description="Basic and acidic residues" evidence="1">
    <location>
        <begin position="260"/>
        <end position="278"/>
    </location>
</feature>
<reference evidence="3" key="1">
    <citation type="submission" date="2021-02" db="EMBL/GenBank/DDBJ databases">
        <authorList>
            <person name="Nieuwenhuis M."/>
            <person name="Van De Peppel L.J.J."/>
        </authorList>
    </citation>
    <scope>NUCLEOTIDE SEQUENCE</scope>
    <source>
        <strain evidence="3">D49</strain>
    </source>
</reference>
<feature type="region of interest" description="Disordered" evidence="1">
    <location>
        <begin position="88"/>
        <end position="121"/>
    </location>
</feature>
<dbReference type="EMBL" id="JABCKI010000100">
    <property type="protein sequence ID" value="KAG5652754.1"/>
    <property type="molecule type" value="Genomic_DNA"/>
</dbReference>
<protein>
    <recommendedName>
        <fullName evidence="2">HTH APSES-type domain-containing protein</fullName>
    </recommendedName>
</protein>
<organism evidence="3 4">
    <name type="scientific">Sphagnurus paluster</name>
    <dbReference type="NCBI Taxonomy" id="117069"/>
    <lineage>
        <taxon>Eukaryota</taxon>
        <taxon>Fungi</taxon>
        <taxon>Dikarya</taxon>
        <taxon>Basidiomycota</taxon>
        <taxon>Agaricomycotina</taxon>
        <taxon>Agaricomycetes</taxon>
        <taxon>Agaricomycetidae</taxon>
        <taxon>Agaricales</taxon>
        <taxon>Tricholomatineae</taxon>
        <taxon>Lyophyllaceae</taxon>
        <taxon>Sphagnurus</taxon>
    </lineage>
</organism>
<dbReference type="OrthoDB" id="5562739at2759"/>
<dbReference type="PANTHER" id="PTHR43828:SF5">
    <property type="entry name" value="TRANSCRIPTIONAL REPRESSOR XBP1"/>
    <property type="match status" value="1"/>
</dbReference>
<dbReference type="Proteomes" id="UP000717328">
    <property type="component" value="Unassembled WGS sequence"/>
</dbReference>
<comment type="caution">
    <text evidence="3">The sequence shown here is derived from an EMBL/GenBank/DDBJ whole genome shotgun (WGS) entry which is preliminary data.</text>
</comment>
<evidence type="ECO:0000259" key="2">
    <source>
        <dbReference type="PROSITE" id="PS51299"/>
    </source>
</evidence>
<accession>A0A9P7KK52</accession>
<feature type="region of interest" description="Disordered" evidence="1">
    <location>
        <begin position="260"/>
        <end position="431"/>
    </location>
</feature>
<dbReference type="PROSITE" id="PS51299">
    <property type="entry name" value="HTH_APSES"/>
    <property type="match status" value="1"/>
</dbReference>
<dbReference type="InterPro" id="IPR003163">
    <property type="entry name" value="Tscrpt_reg_HTH_APSES-type"/>
</dbReference>
<dbReference type="GO" id="GO:0000981">
    <property type="term" value="F:DNA-binding transcription factor activity, RNA polymerase II-specific"/>
    <property type="evidence" value="ECO:0007669"/>
    <property type="project" value="UniProtKB-ARBA"/>
</dbReference>
<proteinExistence type="predicted"/>
<evidence type="ECO:0000313" key="3">
    <source>
        <dbReference type="EMBL" id="KAG5652754.1"/>
    </source>
</evidence>